<evidence type="ECO:0000313" key="1">
    <source>
        <dbReference type="EMBL" id="AHC28012.1"/>
    </source>
</evidence>
<accession>V5XIX2</accession>
<organism evidence="1 2">
    <name type="scientific">Mycolicibacterium neoaurum VKM Ac-1815D</name>
    <dbReference type="NCBI Taxonomy" id="700508"/>
    <lineage>
        <taxon>Bacteria</taxon>
        <taxon>Bacillati</taxon>
        <taxon>Actinomycetota</taxon>
        <taxon>Actinomycetes</taxon>
        <taxon>Mycobacteriales</taxon>
        <taxon>Mycobacteriaceae</taxon>
        <taxon>Mycolicibacterium</taxon>
    </lineage>
</organism>
<sequence length="34" mass="3840">MRRRDGRTRVAEGTEVYRLGEDGIPVFSSSDVID</sequence>
<keyword evidence="2" id="KW-1185">Reference proteome</keyword>
<gene>
    <name evidence="1" type="ORF">D174_18570</name>
</gene>
<evidence type="ECO:0000313" key="2">
    <source>
        <dbReference type="Proteomes" id="UP000018763"/>
    </source>
</evidence>
<dbReference type="EMBL" id="CP006936">
    <property type="protein sequence ID" value="AHC28012.1"/>
    <property type="molecule type" value="Genomic_DNA"/>
</dbReference>
<protein>
    <submittedName>
        <fullName evidence="1">Uncharacterized protein</fullName>
    </submittedName>
</protein>
<name>V5XIX2_MYCNE</name>
<dbReference type="Proteomes" id="UP000018763">
    <property type="component" value="Chromosome"/>
</dbReference>
<reference evidence="1 2" key="1">
    <citation type="journal article" date="2014" name="Genome Announc.">
        <title>Complete Genome Sequence of Sterol-Transforming Mycobacterium neoaurum Strain VKM Ac-1815D.</title>
        <authorList>
            <person name="Shtratnikova V.Y."/>
            <person name="Bragin E.Y."/>
            <person name="Dovbnya D.V."/>
            <person name="Pekov Y.A."/>
            <person name="Schelkunov M.I."/>
            <person name="Strizhov N."/>
            <person name="Ivashina T.V."/>
            <person name="Ashapkin V.V."/>
            <person name="Donova M.V."/>
        </authorList>
    </citation>
    <scope>NUCLEOTIDE SEQUENCE [LARGE SCALE GENOMIC DNA]</scope>
    <source>
        <strain evidence="1 2">VKM Ac-1815D</strain>
    </source>
</reference>
<dbReference type="AlphaFoldDB" id="V5XIX2"/>
<proteinExistence type="predicted"/>